<keyword evidence="1" id="KW-1133">Transmembrane helix</keyword>
<comment type="caution">
    <text evidence="2">The sequence shown here is derived from an EMBL/GenBank/DDBJ whole genome shotgun (WGS) entry which is preliminary data.</text>
</comment>
<keyword evidence="1" id="KW-0812">Transmembrane</keyword>
<reference evidence="2 3" key="1">
    <citation type="submission" date="2018-03" db="EMBL/GenBank/DDBJ databases">
        <title>Whole genome sequencing of Histamine producing bacteria.</title>
        <authorList>
            <person name="Butler K."/>
        </authorList>
    </citation>
    <scope>NUCLEOTIDE SEQUENCE [LARGE SCALE GENOMIC DNA]</scope>
    <source>
        <strain evidence="2 3">DSM 16190</strain>
    </source>
</reference>
<dbReference type="OrthoDB" id="5706633at2"/>
<evidence type="ECO:0000256" key="1">
    <source>
        <dbReference type="SAM" id="Phobius"/>
    </source>
</evidence>
<keyword evidence="3" id="KW-1185">Reference proteome</keyword>
<evidence type="ECO:0000313" key="2">
    <source>
        <dbReference type="EMBL" id="PSW04957.1"/>
    </source>
</evidence>
<keyword evidence="1" id="KW-0472">Membrane</keyword>
<dbReference type="Proteomes" id="UP000240904">
    <property type="component" value="Unassembled WGS sequence"/>
</dbReference>
<proteinExistence type="predicted"/>
<dbReference type="RefSeq" id="WP_107283538.1">
    <property type="nucleotide sequence ID" value="NZ_PYMC01000007.1"/>
</dbReference>
<dbReference type="EMBL" id="PYMC01000007">
    <property type="protein sequence ID" value="PSW04957.1"/>
    <property type="molecule type" value="Genomic_DNA"/>
</dbReference>
<protein>
    <submittedName>
        <fullName evidence="2">DUF2909 domain-containing protein</fullName>
    </submittedName>
</protein>
<evidence type="ECO:0000313" key="3">
    <source>
        <dbReference type="Proteomes" id="UP000240904"/>
    </source>
</evidence>
<dbReference type="Pfam" id="PF11137">
    <property type="entry name" value="DUF2909"/>
    <property type="match status" value="1"/>
</dbReference>
<name>A0A2T3MYC1_9GAMM</name>
<sequence>MLIKAIIVCLLIFIVLNLFRALPLMLKSNPAEKPASHYLGRRIVFSVIAFAILLVAVATGAIEPNPRPY</sequence>
<dbReference type="AlphaFoldDB" id="A0A2T3MYC1"/>
<dbReference type="InterPro" id="IPR021313">
    <property type="entry name" value="DUF2909"/>
</dbReference>
<feature type="transmembrane region" description="Helical" evidence="1">
    <location>
        <begin position="45"/>
        <end position="62"/>
    </location>
</feature>
<gene>
    <name evidence="2" type="ORF">C9I89_11660</name>
</gene>
<accession>A0A2T3MYC1</accession>
<organism evidence="2 3">
    <name type="scientific">Photobacterium lipolyticum</name>
    <dbReference type="NCBI Taxonomy" id="266810"/>
    <lineage>
        <taxon>Bacteria</taxon>
        <taxon>Pseudomonadati</taxon>
        <taxon>Pseudomonadota</taxon>
        <taxon>Gammaproteobacteria</taxon>
        <taxon>Vibrionales</taxon>
        <taxon>Vibrionaceae</taxon>
        <taxon>Photobacterium</taxon>
    </lineage>
</organism>